<sequence length="213" mass="22296">MAVVIINPNSTASMTEAMVRTARHAAPGREFEGWTSEEGPASIQGEADGAAATPPLLRLVRKAAERGADGIIIGCFDDTGLAEAAKIAGCPVVGIGQAAYHFAALRQWRFSVVTTLPVSVPIIEHNIRGFGLGGHLSRVRASNVAVLDLERRADASEQMILEEARAAEREDDIDAVVLGCAGMVNVTGTLAQSLGIKVIDPVAVAASSMLWLV</sequence>
<dbReference type="InterPro" id="IPR015942">
    <property type="entry name" value="Asp/Glu/hydantoin_racemase"/>
</dbReference>
<dbReference type="InterPro" id="IPR053714">
    <property type="entry name" value="Iso_Racemase_Enz_sf"/>
</dbReference>
<comment type="caution">
    <text evidence="3">The sequence shown here is derived from an EMBL/GenBank/DDBJ whole genome shotgun (WGS) entry which is preliminary data.</text>
</comment>
<dbReference type="Pfam" id="PF01177">
    <property type="entry name" value="Asp_Glu_race"/>
    <property type="match status" value="1"/>
</dbReference>
<dbReference type="PANTHER" id="PTHR28047:SF5">
    <property type="entry name" value="PROTEIN DCG1"/>
    <property type="match status" value="1"/>
</dbReference>
<keyword evidence="4" id="KW-1185">Reference proteome</keyword>
<evidence type="ECO:0000313" key="4">
    <source>
        <dbReference type="Proteomes" id="UP001208690"/>
    </source>
</evidence>
<comment type="similarity">
    <text evidence="1">Belongs to the HyuE racemase family.</text>
</comment>
<feature type="region of interest" description="Disordered" evidence="2">
    <location>
        <begin position="26"/>
        <end position="48"/>
    </location>
</feature>
<dbReference type="PANTHER" id="PTHR28047">
    <property type="entry name" value="PROTEIN DCG1"/>
    <property type="match status" value="1"/>
</dbReference>
<gene>
    <name evidence="3" type="ORF">MUB52_10540</name>
</gene>
<dbReference type="InterPro" id="IPR052186">
    <property type="entry name" value="Hydantoin_racemase-like"/>
</dbReference>
<evidence type="ECO:0000313" key="3">
    <source>
        <dbReference type="EMBL" id="MCV3271866.1"/>
    </source>
</evidence>
<protein>
    <submittedName>
        <fullName evidence="3">Aspartate/glutamate racemase family protein</fullName>
    </submittedName>
</protein>
<reference evidence="3 4" key="1">
    <citation type="submission" date="2022-04" db="EMBL/GenBank/DDBJ databases">
        <title>Roseobacter sp. WL0113 is a bacterium isolated from neritic sediment.</title>
        <authorList>
            <person name="Wang L."/>
            <person name="He W."/>
            <person name="Zhang D.-F."/>
        </authorList>
    </citation>
    <scope>NUCLEOTIDE SEQUENCE [LARGE SCALE GENOMIC DNA]</scope>
    <source>
        <strain evidence="3 4">WL0113</strain>
    </source>
</reference>
<evidence type="ECO:0000256" key="2">
    <source>
        <dbReference type="SAM" id="MobiDB-lite"/>
    </source>
</evidence>
<name>A0ABT3BE60_9RHOB</name>
<accession>A0ABT3BE60</accession>
<evidence type="ECO:0000256" key="1">
    <source>
        <dbReference type="ARBA" id="ARBA00038414"/>
    </source>
</evidence>
<dbReference type="Proteomes" id="UP001208690">
    <property type="component" value="Unassembled WGS sequence"/>
</dbReference>
<dbReference type="Gene3D" id="3.40.50.12500">
    <property type="match status" value="1"/>
</dbReference>
<dbReference type="EMBL" id="JALIEB010000005">
    <property type="protein sequence ID" value="MCV3271866.1"/>
    <property type="molecule type" value="Genomic_DNA"/>
</dbReference>
<organism evidence="3 4">
    <name type="scientific">Roseobacter sinensis</name>
    <dbReference type="NCBI Taxonomy" id="2931391"/>
    <lineage>
        <taxon>Bacteria</taxon>
        <taxon>Pseudomonadati</taxon>
        <taxon>Pseudomonadota</taxon>
        <taxon>Alphaproteobacteria</taxon>
        <taxon>Rhodobacterales</taxon>
        <taxon>Roseobacteraceae</taxon>
        <taxon>Roseobacter</taxon>
    </lineage>
</organism>
<proteinExistence type="inferred from homology"/>
<dbReference type="RefSeq" id="WP_263844183.1">
    <property type="nucleotide sequence ID" value="NZ_JALIEB010000005.1"/>
</dbReference>